<evidence type="ECO:0000313" key="1">
    <source>
        <dbReference type="EMBL" id="TQB68896.1"/>
    </source>
</evidence>
<name>A0A507QK64_MONPU</name>
<reference evidence="1 2" key="1">
    <citation type="submission" date="2019-06" db="EMBL/GenBank/DDBJ databases">
        <title>Wine fermentation using esterase from Monascus purpureus.</title>
        <authorList>
            <person name="Geng C."/>
            <person name="Zhang Y."/>
        </authorList>
    </citation>
    <scope>NUCLEOTIDE SEQUENCE [LARGE SCALE GENOMIC DNA]</scope>
    <source>
        <strain evidence="1">HQ1</strain>
    </source>
</reference>
<keyword evidence="2" id="KW-1185">Reference proteome</keyword>
<comment type="caution">
    <text evidence="1">The sequence shown here is derived from an EMBL/GenBank/DDBJ whole genome shotgun (WGS) entry which is preliminary data.</text>
</comment>
<dbReference type="Proteomes" id="UP000319663">
    <property type="component" value="Unassembled WGS sequence"/>
</dbReference>
<dbReference type="AlphaFoldDB" id="A0A507QK64"/>
<evidence type="ECO:0000313" key="2">
    <source>
        <dbReference type="Proteomes" id="UP000319663"/>
    </source>
</evidence>
<organism evidence="1 2">
    <name type="scientific">Monascus purpureus</name>
    <name type="common">Red mold</name>
    <name type="synonym">Monascus anka</name>
    <dbReference type="NCBI Taxonomy" id="5098"/>
    <lineage>
        <taxon>Eukaryota</taxon>
        <taxon>Fungi</taxon>
        <taxon>Dikarya</taxon>
        <taxon>Ascomycota</taxon>
        <taxon>Pezizomycotina</taxon>
        <taxon>Eurotiomycetes</taxon>
        <taxon>Eurotiomycetidae</taxon>
        <taxon>Eurotiales</taxon>
        <taxon>Aspergillaceae</taxon>
        <taxon>Monascus</taxon>
    </lineage>
</organism>
<protein>
    <submittedName>
        <fullName evidence="1">Uncharacterized protein</fullName>
    </submittedName>
</protein>
<dbReference type="STRING" id="5098.A0A507QK64"/>
<sequence>MLKIIVLLSVHRDSGFQPNVIRTLDIPMAKESVEVLEFIGFMPGAARLIYDRYLNRPNPDQNPDDRIAYVSGHIAALKSSRHGGTCDAIAVWQGGHSMDVTFKTIQSMGWLRRFGERCA</sequence>
<gene>
    <name evidence="1" type="ORF">MPDQ_002634</name>
</gene>
<accession>A0A507QK64</accession>
<dbReference type="EMBL" id="VIFY01000183">
    <property type="protein sequence ID" value="TQB68896.1"/>
    <property type="molecule type" value="Genomic_DNA"/>
</dbReference>
<proteinExistence type="predicted"/>